<evidence type="ECO:0000256" key="1">
    <source>
        <dbReference type="SAM" id="Phobius"/>
    </source>
</evidence>
<feature type="transmembrane region" description="Helical" evidence="1">
    <location>
        <begin position="12"/>
        <end position="31"/>
    </location>
</feature>
<dbReference type="EMBL" id="BMXS01000011">
    <property type="protein sequence ID" value="GGX95786.1"/>
    <property type="molecule type" value="Genomic_DNA"/>
</dbReference>
<evidence type="ECO:0000313" key="2">
    <source>
        <dbReference type="EMBL" id="GGX95786.1"/>
    </source>
</evidence>
<sequence length="173" mass="19111">MNFLREVLYRPLGWVWITVTGGASVLGVFGLPETIGVFERTLGVIAVSTSLGMIFIAIEAHNFRKRMRAPVGIRSVVNGKHHYTGTMVLILDKSNWLEPGQVIVLVQDSNDVQVPIALVRVETTTTKGFPQAVILSSLSDENLSTYLSDSSRWKSMLALPDIKYSYLNGVMDV</sequence>
<keyword evidence="1" id="KW-1133">Transmembrane helix</keyword>
<proteinExistence type="predicted"/>
<feature type="transmembrane region" description="Helical" evidence="1">
    <location>
        <begin position="37"/>
        <end position="58"/>
    </location>
</feature>
<name>A0ABQ2YXK7_9GAMM</name>
<gene>
    <name evidence="2" type="ORF">GCM10007160_24260</name>
</gene>
<reference evidence="3" key="1">
    <citation type="journal article" date="2019" name="Int. J. Syst. Evol. Microbiol.">
        <title>The Global Catalogue of Microorganisms (GCM) 10K type strain sequencing project: providing services to taxonomists for standard genome sequencing and annotation.</title>
        <authorList>
            <consortium name="The Broad Institute Genomics Platform"/>
            <consortium name="The Broad Institute Genome Sequencing Center for Infectious Disease"/>
            <person name="Wu L."/>
            <person name="Ma J."/>
        </authorList>
    </citation>
    <scope>NUCLEOTIDE SEQUENCE [LARGE SCALE GENOMIC DNA]</scope>
    <source>
        <strain evidence="3">KCTC 22228</strain>
    </source>
</reference>
<comment type="caution">
    <text evidence="2">The sequence shown here is derived from an EMBL/GenBank/DDBJ whole genome shotgun (WGS) entry which is preliminary data.</text>
</comment>
<protein>
    <recommendedName>
        <fullName evidence="4">Photosystem I assembly protein Ycf4</fullName>
    </recommendedName>
</protein>
<evidence type="ECO:0008006" key="4">
    <source>
        <dbReference type="Google" id="ProtNLM"/>
    </source>
</evidence>
<keyword evidence="1" id="KW-0812">Transmembrane</keyword>
<organism evidence="2 3">
    <name type="scientific">Litchfieldella qijiaojingensis</name>
    <dbReference type="NCBI Taxonomy" id="980347"/>
    <lineage>
        <taxon>Bacteria</taxon>
        <taxon>Pseudomonadati</taxon>
        <taxon>Pseudomonadota</taxon>
        <taxon>Gammaproteobacteria</taxon>
        <taxon>Oceanospirillales</taxon>
        <taxon>Halomonadaceae</taxon>
        <taxon>Litchfieldella</taxon>
    </lineage>
</organism>
<dbReference type="Proteomes" id="UP000653056">
    <property type="component" value="Unassembled WGS sequence"/>
</dbReference>
<evidence type="ECO:0000313" key="3">
    <source>
        <dbReference type="Proteomes" id="UP000653056"/>
    </source>
</evidence>
<keyword evidence="3" id="KW-1185">Reference proteome</keyword>
<accession>A0ABQ2YXK7</accession>
<keyword evidence="1" id="KW-0472">Membrane</keyword>
<dbReference type="RefSeq" id="WP_189469529.1">
    <property type="nucleotide sequence ID" value="NZ_BMXS01000011.1"/>
</dbReference>